<dbReference type="Proteomes" id="UP000251889">
    <property type="component" value="Unassembled WGS sequence"/>
</dbReference>
<dbReference type="AlphaFoldDB" id="A0A364Y5R0"/>
<feature type="signal peptide" evidence="1">
    <location>
        <begin position="1"/>
        <end position="19"/>
    </location>
</feature>
<proteinExistence type="predicted"/>
<dbReference type="RefSeq" id="WP_112746663.1">
    <property type="nucleotide sequence ID" value="NZ_QMFY01000004.1"/>
</dbReference>
<comment type="caution">
    <text evidence="2">The sequence shown here is derived from an EMBL/GenBank/DDBJ whole genome shotgun (WGS) entry which is preliminary data.</text>
</comment>
<organism evidence="2 3">
    <name type="scientific">Pseudochryseolinea flava</name>
    <dbReference type="NCBI Taxonomy" id="2059302"/>
    <lineage>
        <taxon>Bacteria</taxon>
        <taxon>Pseudomonadati</taxon>
        <taxon>Bacteroidota</taxon>
        <taxon>Cytophagia</taxon>
        <taxon>Cytophagales</taxon>
        <taxon>Fulvivirgaceae</taxon>
        <taxon>Pseudochryseolinea</taxon>
    </lineage>
</organism>
<sequence length="294" mass="32292">MKKIYCIAFLVLTSLAANAQDEGAIVKKERLALSQGVFVGLGPSITFGKNIGDYGIGFNAEIGFMKRLNRVLSIGPSLSYQTFKYDAEETGSNNAFLGDETQNDNGDYFIPGMVVDFDGGTINMYSLSVNFKLNFIPVTDNSKVSVYGFAKPFVSMASRTDVKGDARIFAVYDEMGDGAYDEEDLIFGYNNYYIDLPWEAGDPTWSQLGIDISDDLKAETKVTGGIFIGPGVEFMPAKKVSIYAQLAFGYTFPVSFISTEKYEGNDLNKVDEKYPIVEEGFPSLNVQAGVSFNF</sequence>
<evidence type="ECO:0000313" key="3">
    <source>
        <dbReference type="Proteomes" id="UP000251889"/>
    </source>
</evidence>
<keyword evidence="1" id="KW-0732">Signal</keyword>
<protein>
    <recommendedName>
        <fullName evidence="4">Outer membrane protein beta-barrel domain-containing protein</fullName>
    </recommendedName>
</protein>
<reference evidence="2 3" key="1">
    <citation type="submission" date="2018-06" db="EMBL/GenBank/DDBJ databases">
        <title>Chryseolinea flavus sp. nov., a member of the phylum Bacteroidetes isolated from soil.</title>
        <authorList>
            <person name="Li Y."/>
            <person name="Wang J."/>
        </authorList>
    </citation>
    <scope>NUCLEOTIDE SEQUENCE [LARGE SCALE GENOMIC DNA]</scope>
    <source>
        <strain evidence="2 3">SDU1-6</strain>
    </source>
</reference>
<feature type="chain" id="PRO_5017066088" description="Outer membrane protein beta-barrel domain-containing protein" evidence="1">
    <location>
        <begin position="20"/>
        <end position="294"/>
    </location>
</feature>
<accession>A0A364Y5R0</accession>
<evidence type="ECO:0008006" key="4">
    <source>
        <dbReference type="Google" id="ProtNLM"/>
    </source>
</evidence>
<evidence type="ECO:0000313" key="2">
    <source>
        <dbReference type="EMBL" id="RAW01177.1"/>
    </source>
</evidence>
<name>A0A364Y5R0_9BACT</name>
<evidence type="ECO:0000256" key="1">
    <source>
        <dbReference type="SAM" id="SignalP"/>
    </source>
</evidence>
<dbReference type="OrthoDB" id="977592at2"/>
<keyword evidence="3" id="KW-1185">Reference proteome</keyword>
<dbReference type="EMBL" id="QMFY01000004">
    <property type="protein sequence ID" value="RAW01177.1"/>
    <property type="molecule type" value="Genomic_DNA"/>
</dbReference>
<gene>
    <name evidence="2" type="ORF">DQQ10_09685</name>
</gene>